<reference evidence="1" key="1">
    <citation type="submission" date="2022-08" db="EMBL/GenBank/DDBJ databases">
        <title>Genome Sequence of Lecanicillium fungicola.</title>
        <authorList>
            <person name="Buettner E."/>
        </authorList>
    </citation>
    <scope>NUCLEOTIDE SEQUENCE</scope>
    <source>
        <strain evidence="1">Babe33</strain>
    </source>
</reference>
<comment type="caution">
    <text evidence="1">The sequence shown here is derived from an EMBL/GenBank/DDBJ whole genome shotgun (WGS) entry which is preliminary data.</text>
</comment>
<sequence length="566" mass="64959">MMQVPMPDLPVGMDSIHAAVSRRHGSTRSFRSEQGPYAHLWELLGYLPRRKPVIDHLVMAFLQQLNPVLDSVHPESFSTSYDNFWSARSGFLDMDSIDTRWLALLFIILAFGELLDCPQDCSPERQSEYEDSSQHFYWAARKAIVIAPTFSGESPDLVRAGILISRYLICHRRIAESWLTESFAVRMAQAQGMHIDGENWKLGRNVLETRRRLWSNLYILDRTTSMAIGRPYTINDRQCIQSKLSNIWLDDMVAEQAEVAQPLPLDQPTPSLYYVYQQQLAFLIGNISDECFNLSPTSSYDRYNRVMHFEKLLQDWKETLPTYFRLENPVCALDNEYPYLPWHRLWLHAAYHFVRVILHRAYVLLPSITDQYAYSREACITSACADLKSRLAMRNPSMADRIRFNVSAHSLTTSALVLGVIAVREPRSQRTAAILEDLQAFCGKQKSDRWVNEFELAEIHVVELCIARVKKSLQESRAALSISRTNSHVQNSFVQENLDVGDREASQSVIDPIPAGGDLPSFHLDSVLEFGDDWLDTWFEADRAFQEAGNLQSWEDLVEDLGARIR</sequence>
<evidence type="ECO:0000313" key="1">
    <source>
        <dbReference type="EMBL" id="KAJ2981986.1"/>
    </source>
</evidence>
<proteinExistence type="predicted"/>
<evidence type="ECO:0000313" key="2">
    <source>
        <dbReference type="Proteomes" id="UP001143910"/>
    </source>
</evidence>
<keyword evidence="2" id="KW-1185">Reference proteome</keyword>
<dbReference type="Proteomes" id="UP001143910">
    <property type="component" value="Unassembled WGS sequence"/>
</dbReference>
<dbReference type="EMBL" id="JANJQO010000100">
    <property type="protein sequence ID" value="KAJ2981986.1"/>
    <property type="molecule type" value="Genomic_DNA"/>
</dbReference>
<organism evidence="1 2">
    <name type="scientific">Zarea fungicola</name>
    <dbReference type="NCBI Taxonomy" id="93591"/>
    <lineage>
        <taxon>Eukaryota</taxon>
        <taxon>Fungi</taxon>
        <taxon>Dikarya</taxon>
        <taxon>Ascomycota</taxon>
        <taxon>Pezizomycotina</taxon>
        <taxon>Sordariomycetes</taxon>
        <taxon>Hypocreomycetidae</taxon>
        <taxon>Hypocreales</taxon>
        <taxon>Cordycipitaceae</taxon>
        <taxon>Zarea</taxon>
    </lineage>
</organism>
<protein>
    <submittedName>
        <fullName evidence="1">Uncharacterized protein</fullName>
    </submittedName>
</protein>
<accession>A0ACC1NU26</accession>
<gene>
    <name evidence="1" type="ORF">NQ176_g1678</name>
</gene>
<name>A0ACC1NU26_9HYPO</name>